<feature type="compositionally biased region" description="Low complexity" evidence="1">
    <location>
        <begin position="103"/>
        <end position="116"/>
    </location>
</feature>
<feature type="compositionally biased region" description="Low complexity" evidence="1">
    <location>
        <begin position="296"/>
        <end position="313"/>
    </location>
</feature>
<evidence type="ECO:0000256" key="1">
    <source>
        <dbReference type="SAM" id="MobiDB-lite"/>
    </source>
</evidence>
<feature type="compositionally biased region" description="Acidic residues" evidence="1">
    <location>
        <begin position="254"/>
        <end position="266"/>
    </location>
</feature>
<name>A0A9P7SUJ9_9HYPO</name>
<reference evidence="4 5" key="1">
    <citation type="journal article" date="2020" name="bioRxiv">
        <title>Whole genome comparisons of ergot fungi reveals the divergence and evolution of species within the genus Claviceps are the result of varying mechanisms driving genome evolution and host range expansion.</title>
        <authorList>
            <person name="Wyka S.A."/>
            <person name="Mondo S.J."/>
            <person name="Liu M."/>
            <person name="Dettman J."/>
            <person name="Nalam V."/>
            <person name="Broders K.D."/>
        </authorList>
    </citation>
    <scope>NUCLEOTIDE SEQUENCE</scope>
    <source>
        <strain evidence="4">CCC 1102</strain>
        <strain evidence="3 5">LM583</strain>
    </source>
</reference>
<dbReference type="InterPro" id="IPR048743">
    <property type="entry name" value="AME1"/>
</dbReference>
<evidence type="ECO:0000313" key="4">
    <source>
        <dbReference type="EMBL" id="KAG5977367.1"/>
    </source>
</evidence>
<evidence type="ECO:0000313" key="6">
    <source>
        <dbReference type="Proteomes" id="UP000784919"/>
    </source>
</evidence>
<dbReference type="OrthoDB" id="5377952at2759"/>
<feature type="region of interest" description="Disordered" evidence="1">
    <location>
        <begin position="1"/>
        <end position="362"/>
    </location>
</feature>
<feature type="compositionally biased region" description="Low complexity" evidence="1">
    <location>
        <begin position="129"/>
        <end position="139"/>
    </location>
</feature>
<accession>A0A9P7SUJ9</accession>
<keyword evidence="5" id="KW-1185">Reference proteome</keyword>
<dbReference type="Proteomes" id="UP000742024">
    <property type="component" value="Unassembled WGS sequence"/>
</dbReference>
<feature type="compositionally biased region" description="Basic and acidic residues" evidence="1">
    <location>
        <begin position="1"/>
        <end position="12"/>
    </location>
</feature>
<feature type="compositionally biased region" description="Polar residues" evidence="1">
    <location>
        <begin position="46"/>
        <end position="72"/>
    </location>
</feature>
<feature type="compositionally biased region" description="Low complexity" evidence="1">
    <location>
        <begin position="180"/>
        <end position="198"/>
    </location>
</feature>
<organism evidence="4 6">
    <name type="scientific">Claviceps arundinis</name>
    <dbReference type="NCBI Taxonomy" id="1623583"/>
    <lineage>
        <taxon>Eukaryota</taxon>
        <taxon>Fungi</taxon>
        <taxon>Dikarya</taxon>
        <taxon>Ascomycota</taxon>
        <taxon>Pezizomycotina</taxon>
        <taxon>Sordariomycetes</taxon>
        <taxon>Hypocreomycetidae</taxon>
        <taxon>Hypocreales</taxon>
        <taxon>Clavicipitaceae</taxon>
        <taxon>Claviceps</taxon>
    </lineage>
</organism>
<feature type="compositionally biased region" description="Polar residues" evidence="1">
    <location>
        <begin position="285"/>
        <end position="294"/>
    </location>
</feature>
<dbReference type="Proteomes" id="UP000784919">
    <property type="component" value="Unassembled WGS sequence"/>
</dbReference>
<dbReference type="EMBL" id="SRPR01000001">
    <property type="protein sequence ID" value="KAG5969168.1"/>
    <property type="molecule type" value="Genomic_DNA"/>
</dbReference>
<protein>
    <recommendedName>
        <fullName evidence="2">Inner kinetochore subunit AME1 domain-containing protein</fullName>
    </recommendedName>
</protein>
<evidence type="ECO:0000259" key="2">
    <source>
        <dbReference type="Pfam" id="PF20994"/>
    </source>
</evidence>
<evidence type="ECO:0000313" key="3">
    <source>
        <dbReference type="EMBL" id="KAG5969168.1"/>
    </source>
</evidence>
<gene>
    <name evidence="4" type="ORF">E4U56_008195</name>
    <name evidence="3" type="ORF">E4U57_000034</name>
</gene>
<comment type="caution">
    <text evidence="4">The sequence shown here is derived from an EMBL/GenBank/DDBJ whole genome shotgun (WGS) entry which is preliminary data.</text>
</comment>
<dbReference type="EMBL" id="SRPS01000009">
    <property type="protein sequence ID" value="KAG5977367.1"/>
    <property type="molecule type" value="Genomic_DNA"/>
</dbReference>
<dbReference type="Pfam" id="PF20994">
    <property type="entry name" value="CENPU"/>
    <property type="match status" value="1"/>
</dbReference>
<sequence length="587" mass="64186">MATGREGRENRLNQRLRGAQRVNVGDDISFSFDLAGVPPARSSSSPAVTAQTPAARSQSAVADVSSAGNSDLTPRGPSPNASASDGGRSGPSQAERRFVRPLSSSIARSSAGSIQSEAREENEPDELEAVAPSSSVPASARKRIPTTITEEVTESPAQKPGSGRRRRIPSDDRSQPLPPSITISSSSARESPPSSPSTRRPRPGDRPARPAAPTAPSRPPTLPLRQGVPTQPRTTAPLPRSASPKRRPPPLDTVTEEESEPSDEEAVQVSAREASAFIGQKRSRPSTTTSTELGSDNDNNNSNSDNSEPNSTSQPSSYRQKRKSPATQRQPAKRSRQHSQQSQSRRKKRHSSSSEQNDDAAVEITVQRFVNNFQRDEDDELQQEIPYANRAGETVVDVFAQVCEEVISSVLDQLQRLAAETDDGDKKKECRIKMRAIEAYGEELSSRLLQHVIHLNHWHSLRRRLRHVQKEKLALRDEIIRLKGEREQVALRTDAIRIKHESDSTKCMSRLNASALMHDIDLAVQQGREAPELSQAAERTAELGNLDLVLAQISDQVSSVSSTGGLLQQVRDFNSFLERAANALESR</sequence>
<evidence type="ECO:0000313" key="5">
    <source>
        <dbReference type="Proteomes" id="UP000742024"/>
    </source>
</evidence>
<proteinExistence type="predicted"/>
<feature type="domain" description="Inner kinetochore subunit AME1" evidence="2">
    <location>
        <begin position="394"/>
        <end position="579"/>
    </location>
</feature>
<dbReference type="AlphaFoldDB" id="A0A9P7SUJ9"/>